<dbReference type="InterPro" id="IPR050937">
    <property type="entry name" value="TEC1_TEAD_TF"/>
</dbReference>
<dbReference type="Pfam" id="PF01285">
    <property type="entry name" value="TEA"/>
    <property type="match status" value="1"/>
</dbReference>
<evidence type="ECO:0000256" key="3">
    <source>
        <dbReference type="ARBA" id="ARBA00023015"/>
    </source>
</evidence>
<feature type="region of interest" description="Disordered" evidence="7">
    <location>
        <begin position="216"/>
        <end position="271"/>
    </location>
</feature>
<feature type="DNA-binding region" description="TEA" evidence="6">
    <location>
        <begin position="109"/>
        <end position="183"/>
    </location>
</feature>
<dbReference type="PANTHER" id="PTHR11834">
    <property type="entry name" value="TRANSCRIPTIONAL ENHANCER FACTOR TEF RELATED"/>
    <property type="match status" value="1"/>
</dbReference>
<dbReference type="OrthoDB" id="10006572at2759"/>
<dbReference type="VEuPathDB" id="FungiDB:BON22_4236"/>
<dbReference type="SMART" id="SM00426">
    <property type="entry name" value="TEA"/>
    <property type="match status" value="1"/>
</dbReference>
<dbReference type="Gene3D" id="6.10.20.40">
    <property type="entry name" value="TEA/ATTS domain"/>
    <property type="match status" value="1"/>
</dbReference>
<dbReference type="PRINTS" id="PR00065">
    <property type="entry name" value="TEADOMAIN"/>
</dbReference>
<dbReference type="PhylomeDB" id="A0A061AYA4"/>
<feature type="compositionally biased region" description="Low complexity" evidence="7">
    <location>
        <begin position="235"/>
        <end position="247"/>
    </location>
</feature>
<feature type="compositionally biased region" description="Low complexity" evidence="7">
    <location>
        <begin position="255"/>
        <end position="264"/>
    </location>
</feature>
<name>A0A061AYA4_CYBFA</name>
<dbReference type="GO" id="GO:0005634">
    <property type="term" value="C:nucleus"/>
    <property type="evidence" value="ECO:0007669"/>
    <property type="project" value="UniProtKB-SubCell"/>
</dbReference>
<dbReference type="InterPro" id="IPR000818">
    <property type="entry name" value="TEA/ATTS_dom"/>
</dbReference>
<dbReference type="PROSITE" id="PS00554">
    <property type="entry name" value="TEA_1"/>
    <property type="match status" value="1"/>
</dbReference>
<evidence type="ECO:0000256" key="5">
    <source>
        <dbReference type="ARBA" id="ARBA00023242"/>
    </source>
</evidence>
<evidence type="ECO:0000259" key="8">
    <source>
        <dbReference type="PROSITE" id="PS51088"/>
    </source>
</evidence>
<comment type="similarity">
    <text evidence="2">Belongs to the TEC1 family.</text>
</comment>
<evidence type="ECO:0000256" key="1">
    <source>
        <dbReference type="ARBA" id="ARBA00004123"/>
    </source>
</evidence>
<accession>A0A061AYA4</accession>
<proteinExistence type="inferred from homology"/>
<feature type="region of interest" description="Disordered" evidence="7">
    <location>
        <begin position="518"/>
        <end position="538"/>
    </location>
</feature>
<evidence type="ECO:0000256" key="7">
    <source>
        <dbReference type="SAM" id="MobiDB-lite"/>
    </source>
</evidence>
<keyword evidence="3" id="KW-0805">Transcription regulation</keyword>
<dbReference type="PANTHER" id="PTHR11834:SF0">
    <property type="entry name" value="PROTEIN SCALLOPED"/>
    <property type="match status" value="1"/>
</dbReference>
<dbReference type="PROSITE" id="PS51088">
    <property type="entry name" value="TEA_2"/>
    <property type="match status" value="1"/>
</dbReference>
<feature type="region of interest" description="Disordered" evidence="7">
    <location>
        <begin position="1"/>
        <end position="27"/>
    </location>
</feature>
<feature type="compositionally biased region" description="Polar residues" evidence="7">
    <location>
        <begin position="95"/>
        <end position="107"/>
    </location>
</feature>
<feature type="region of interest" description="Disordered" evidence="7">
    <location>
        <begin position="45"/>
        <end position="108"/>
    </location>
</feature>
<evidence type="ECO:0000256" key="4">
    <source>
        <dbReference type="ARBA" id="ARBA00023163"/>
    </source>
</evidence>
<dbReference type="GO" id="GO:0000981">
    <property type="term" value="F:DNA-binding transcription factor activity, RNA polymerase II-specific"/>
    <property type="evidence" value="ECO:0007669"/>
    <property type="project" value="TreeGrafter"/>
</dbReference>
<comment type="subcellular location">
    <subcellularLocation>
        <location evidence="1">Nucleus</location>
    </subcellularLocation>
</comment>
<dbReference type="InterPro" id="IPR038096">
    <property type="entry name" value="TEA/ATTS_sf"/>
</dbReference>
<evidence type="ECO:0000256" key="6">
    <source>
        <dbReference type="PROSITE-ProRule" id="PRU00505"/>
    </source>
</evidence>
<dbReference type="EMBL" id="LK052893">
    <property type="protein sequence ID" value="CDR42220.1"/>
    <property type="molecule type" value="Genomic_DNA"/>
</dbReference>
<keyword evidence="5" id="KW-0539">Nucleus</keyword>
<sequence length="697" mass="77810">MPPKLLPSAFSDVVTPPPSAQRRKGRPMIVDISINDQGEQIYQVHSSTRAAKRRRVEEDRIEDGGLDSKGMTPIRSILGTISPSTLNQDKRTVDPTKSTNLTGSPSTRKADEANIWCEEVEAAFEEALRMIPKNGLTKIKISGKSCGRNELISDYILQKTGKLRTRKQVSSHIQVIKNLKKKPELIDLINNGPSDPEDIHKFENVFTEIFFQKSLGSNGAMPPRSETPVSRSPKRSSSSPRKTTPRQSTRKSPKKTTSSTQKAQRPSRIPLSYRPVACGIKKFEMVHADLNEPMNSQIYTRLSPEQGQALRLKPDATVQTRFPNLTDYFQEDLKPEQQIPILHSLVNLSLPGFEKKLGGAHETLLELEMKGVPHVESEFGVMTTIYSFGNEVIELVEDVETLRKVPSKNGTVDLTLKLPFAKEFWVAFLSSIENNSNNQGDPVKADNQKTIAVKAVTMKQVVFSKGPKYGFEKGDIKNVVLWEFTRAVETCETTTRRLYLPTAPVRQPEIALLSKFSEPVSDHPHPPPQQHLHLSRPPQQQMLQINCDVPPQGPHMITPTLEGDETSSGNSTLQFDDLDQQNVVPMSQQTFRTNSFPDVYHSQAPPNFHLRRMMSEPTLWDGHNHHQVPQMPATAAAAATAVAAAPSGTADDGFNADEFQGFHTYTTDTASLSMLNPGYIHLEHQQEMTPGEVFTHW</sequence>
<protein>
    <submittedName>
        <fullName evidence="9">CYFA0S08e05006g1_1</fullName>
    </submittedName>
</protein>
<dbReference type="GO" id="GO:0000978">
    <property type="term" value="F:RNA polymerase II cis-regulatory region sequence-specific DNA binding"/>
    <property type="evidence" value="ECO:0007669"/>
    <property type="project" value="TreeGrafter"/>
</dbReference>
<dbReference type="GO" id="GO:0005667">
    <property type="term" value="C:transcription regulator complex"/>
    <property type="evidence" value="ECO:0007669"/>
    <property type="project" value="TreeGrafter"/>
</dbReference>
<organism evidence="9">
    <name type="scientific">Cyberlindnera fabianii</name>
    <name type="common">Yeast</name>
    <name type="synonym">Hansenula fabianii</name>
    <dbReference type="NCBI Taxonomy" id="36022"/>
    <lineage>
        <taxon>Eukaryota</taxon>
        <taxon>Fungi</taxon>
        <taxon>Dikarya</taxon>
        <taxon>Ascomycota</taxon>
        <taxon>Saccharomycotina</taxon>
        <taxon>Saccharomycetes</taxon>
        <taxon>Phaffomycetales</taxon>
        <taxon>Phaffomycetaceae</taxon>
        <taxon>Cyberlindnera</taxon>
    </lineage>
</organism>
<dbReference type="AlphaFoldDB" id="A0A061AYA4"/>
<reference evidence="9" key="1">
    <citation type="journal article" date="2014" name="Genome Announc.">
        <title>Genome sequence of the yeast Cyberlindnera fabianii (Hansenula fabianii).</title>
        <authorList>
            <person name="Freel K.C."/>
            <person name="Sarilar V."/>
            <person name="Neuveglise C."/>
            <person name="Devillers H."/>
            <person name="Friedrich A."/>
            <person name="Schacherer J."/>
        </authorList>
    </citation>
    <scope>NUCLEOTIDE SEQUENCE</scope>
    <source>
        <strain evidence="9">YJS4271</strain>
    </source>
</reference>
<keyword evidence="4" id="KW-0804">Transcription</keyword>
<evidence type="ECO:0000256" key="2">
    <source>
        <dbReference type="ARBA" id="ARBA00008421"/>
    </source>
</evidence>
<feature type="domain" description="TEA" evidence="8">
    <location>
        <begin position="109"/>
        <end position="183"/>
    </location>
</feature>
<evidence type="ECO:0000313" key="9">
    <source>
        <dbReference type="EMBL" id="CDR42220.1"/>
    </source>
</evidence>
<gene>
    <name evidence="9" type="ORF">CYFA0S_08e05006g</name>
</gene>